<dbReference type="SUPFAM" id="SSF55129">
    <property type="entry name" value="Ribosomal protein L30p/L7e"/>
    <property type="match status" value="1"/>
</dbReference>
<dbReference type="AlphaFoldDB" id="A0AAJ7J768"/>
<dbReference type="GeneID" id="108628743"/>
<reference evidence="2" key="1">
    <citation type="submission" date="2025-08" db="UniProtKB">
        <authorList>
            <consortium name="RefSeq"/>
        </authorList>
    </citation>
    <scope>IDENTIFICATION</scope>
    <source>
        <tissue evidence="2">Whole body</tissue>
    </source>
</reference>
<keyword evidence="1" id="KW-1185">Reference proteome</keyword>
<dbReference type="GO" id="GO:0003735">
    <property type="term" value="F:structural constituent of ribosome"/>
    <property type="evidence" value="ECO:0007669"/>
    <property type="project" value="InterPro"/>
</dbReference>
<dbReference type="CTD" id="51263"/>
<dbReference type="Proteomes" id="UP000694925">
    <property type="component" value="Unplaced"/>
</dbReference>
<dbReference type="InterPro" id="IPR005996">
    <property type="entry name" value="Ribosomal_uL30_bac-type"/>
</dbReference>
<dbReference type="InterPro" id="IPR036919">
    <property type="entry name" value="Ribo_uL30_ferredoxin-like_sf"/>
</dbReference>
<gene>
    <name evidence="2" type="primary">LOC108628743</name>
</gene>
<accession>A0AAJ7J768</accession>
<dbReference type="GO" id="GO:0005739">
    <property type="term" value="C:mitochondrion"/>
    <property type="evidence" value="ECO:0007669"/>
    <property type="project" value="TreeGrafter"/>
</dbReference>
<sequence length="174" mass="20197">MASCSNVLLTITRGHKNYTKTWLKDAVRYEKVKYHPRTPDHVDPPFTPSKVLMIVRVKPFKGNPWWNKIILKKYGLKEEGREPAFVKNTPEACAELWTIKHLIKIVPLKLPEKLPEIDDMTEYYVHEDGSIHVTGKLDPVRYKATQDYLTSPKRMAMADISEKLRLLWLKGGLI</sequence>
<dbReference type="GO" id="GO:0006412">
    <property type="term" value="P:translation"/>
    <property type="evidence" value="ECO:0007669"/>
    <property type="project" value="InterPro"/>
</dbReference>
<organism evidence="1 2">
    <name type="scientific">Ceratina calcarata</name>
    <dbReference type="NCBI Taxonomy" id="156304"/>
    <lineage>
        <taxon>Eukaryota</taxon>
        <taxon>Metazoa</taxon>
        <taxon>Ecdysozoa</taxon>
        <taxon>Arthropoda</taxon>
        <taxon>Hexapoda</taxon>
        <taxon>Insecta</taxon>
        <taxon>Pterygota</taxon>
        <taxon>Neoptera</taxon>
        <taxon>Endopterygota</taxon>
        <taxon>Hymenoptera</taxon>
        <taxon>Apocrita</taxon>
        <taxon>Aculeata</taxon>
        <taxon>Apoidea</taxon>
        <taxon>Anthophila</taxon>
        <taxon>Apidae</taxon>
        <taxon>Ceratina</taxon>
        <taxon>Zadontomerus</taxon>
    </lineage>
</organism>
<dbReference type="GO" id="GO:0015934">
    <property type="term" value="C:large ribosomal subunit"/>
    <property type="evidence" value="ECO:0007669"/>
    <property type="project" value="InterPro"/>
</dbReference>
<dbReference type="PANTHER" id="PTHR15892">
    <property type="entry name" value="MITOCHONDRIAL RIBOSOMAL PROTEIN L30"/>
    <property type="match status" value="1"/>
</dbReference>
<dbReference type="KEGG" id="ccal:108628743"/>
<dbReference type="RefSeq" id="XP_017886353.1">
    <property type="nucleotide sequence ID" value="XM_018030864.2"/>
</dbReference>
<keyword evidence="2" id="KW-0687">Ribonucleoprotein</keyword>
<dbReference type="PANTHER" id="PTHR15892:SF2">
    <property type="entry name" value="LARGE RIBOSOMAL SUBUNIT PROTEIN UL30M"/>
    <property type="match status" value="1"/>
</dbReference>
<evidence type="ECO:0000313" key="1">
    <source>
        <dbReference type="Proteomes" id="UP000694925"/>
    </source>
</evidence>
<keyword evidence="2" id="KW-0689">Ribosomal protein</keyword>
<name>A0AAJ7J768_9HYME</name>
<proteinExistence type="predicted"/>
<protein>
    <submittedName>
        <fullName evidence="2">39S ribosomal protein L30, mitochondrial</fullName>
    </submittedName>
</protein>
<evidence type="ECO:0000313" key="2">
    <source>
        <dbReference type="RefSeq" id="XP_017886353.1"/>
    </source>
</evidence>